<dbReference type="RefSeq" id="WP_239588986.1">
    <property type="nucleotide sequence ID" value="NZ_CP136137.1"/>
</dbReference>
<dbReference type="Proteomes" id="UP001479933">
    <property type="component" value="Chromosome"/>
</dbReference>
<gene>
    <name evidence="3" type="ORF">RVF87_21275</name>
</gene>
<evidence type="ECO:0000256" key="1">
    <source>
        <dbReference type="SAM" id="MobiDB-lite"/>
    </source>
</evidence>
<reference evidence="3 4" key="1">
    <citation type="journal article" date="2023" name="Virus Evol.">
        <title>Computational host range prediction-The good, the bad, and the ugly.</title>
        <authorList>
            <person name="Howell A.A."/>
            <person name="Versoza C.J."/>
            <person name="Pfeifer S.P."/>
        </authorList>
    </citation>
    <scope>NUCLEOTIDE SEQUENCE [LARGE SCALE GENOMIC DNA]</scope>
    <source>
        <strain evidence="3 4">1610/1b</strain>
    </source>
</reference>
<feature type="region of interest" description="Disordered" evidence="1">
    <location>
        <begin position="312"/>
        <end position="331"/>
    </location>
</feature>
<name>A0ABZ2U4G3_9ACTN</name>
<protein>
    <submittedName>
        <fullName evidence="3">ABC transporter permease</fullName>
    </submittedName>
</protein>
<proteinExistence type="predicted"/>
<accession>A0ABZ2U4G3</accession>
<keyword evidence="2" id="KW-0812">Transmembrane</keyword>
<evidence type="ECO:0000313" key="4">
    <source>
        <dbReference type="Proteomes" id="UP001479933"/>
    </source>
</evidence>
<feature type="transmembrane region" description="Helical" evidence="2">
    <location>
        <begin position="168"/>
        <end position="191"/>
    </location>
</feature>
<feature type="transmembrane region" description="Helical" evidence="2">
    <location>
        <begin position="281"/>
        <end position="303"/>
    </location>
</feature>
<evidence type="ECO:0000313" key="3">
    <source>
        <dbReference type="EMBL" id="WYY07484.1"/>
    </source>
</evidence>
<dbReference type="EMBL" id="CP136137">
    <property type="protein sequence ID" value="WYY07484.1"/>
    <property type="molecule type" value="Genomic_DNA"/>
</dbReference>
<feature type="transmembrane region" description="Helical" evidence="2">
    <location>
        <begin position="225"/>
        <end position="245"/>
    </location>
</feature>
<organism evidence="3 4">
    <name type="scientific">Gordonia hydrophobica</name>
    <dbReference type="NCBI Taxonomy" id="40516"/>
    <lineage>
        <taxon>Bacteria</taxon>
        <taxon>Bacillati</taxon>
        <taxon>Actinomycetota</taxon>
        <taxon>Actinomycetes</taxon>
        <taxon>Mycobacteriales</taxon>
        <taxon>Gordoniaceae</taxon>
        <taxon>Gordonia</taxon>
    </lineage>
</organism>
<keyword evidence="4" id="KW-1185">Reference proteome</keyword>
<keyword evidence="2" id="KW-0472">Membrane</keyword>
<keyword evidence="2" id="KW-1133">Transmembrane helix</keyword>
<feature type="transmembrane region" description="Helical" evidence="2">
    <location>
        <begin position="197"/>
        <end position="218"/>
    </location>
</feature>
<feature type="transmembrane region" description="Helical" evidence="2">
    <location>
        <begin position="142"/>
        <end position="161"/>
    </location>
</feature>
<evidence type="ECO:0000256" key="2">
    <source>
        <dbReference type="SAM" id="Phobius"/>
    </source>
</evidence>
<sequence length="331" mass="33163">MSSTTKKLIGVVAGLAIVIPLVLLMFITPASRAAPHDLPIGVAGPSQAIEQVSAMLEKQQPGAFEVTGFATSEELQAATRDREVYGGFVVGPPSQTVIATGGSPAVASMLTQIGTALPDSGPVIDVAGPTADDPRGGGFGSMVLPVFMTAMALGMAAALVGRRRWVMAVMLPVGAAVVGATAIGVAMGIGVLGGGFWGQWLAMSVGILAIGSLVAGAVSAIGSAGAGVVALVVMLVGMPLAGISAPPEFLPSFWGTLGQWLPLGATGTALRSAAFFNPSGLIGAGAGTAFAILIGWTVVGYGLMQIRRETGTSEESDDVDAEEPRRVPALN</sequence>
<feature type="compositionally biased region" description="Basic and acidic residues" evidence="1">
    <location>
        <begin position="322"/>
        <end position="331"/>
    </location>
</feature>
<feature type="compositionally biased region" description="Acidic residues" evidence="1">
    <location>
        <begin position="312"/>
        <end position="321"/>
    </location>
</feature>